<feature type="compositionally biased region" description="Low complexity" evidence="1">
    <location>
        <begin position="131"/>
        <end position="142"/>
    </location>
</feature>
<dbReference type="AlphaFoldDB" id="A0A425I5B3"/>
<feature type="compositionally biased region" description="Basic and acidic residues" evidence="1">
    <location>
        <begin position="118"/>
        <end position="130"/>
    </location>
</feature>
<dbReference type="EMBL" id="AHIV02000515">
    <property type="protein sequence ID" value="RQX73779.1"/>
    <property type="molecule type" value="Genomic_DNA"/>
</dbReference>
<comment type="caution">
    <text evidence="2">The sequence shown here is derived from an EMBL/GenBank/DDBJ whole genome shotgun (WGS) entry which is preliminary data.</text>
</comment>
<protein>
    <submittedName>
        <fullName evidence="2">Uncharacterized protein</fullName>
    </submittedName>
</protein>
<accession>A0A425I5B3</accession>
<feature type="region of interest" description="Disordered" evidence="1">
    <location>
        <begin position="82"/>
        <end position="148"/>
    </location>
</feature>
<evidence type="ECO:0000313" key="2">
    <source>
        <dbReference type="EMBL" id="RQX73779.1"/>
    </source>
</evidence>
<gene>
    <name evidence="2" type="ORF">TGCAST_387520</name>
</gene>
<proteinExistence type="predicted"/>
<organism evidence="2 3">
    <name type="scientific">Toxoplasma gondii CAST</name>
    <dbReference type="NCBI Taxonomy" id="943122"/>
    <lineage>
        <taxon>Eukaryota</taxon>
        <taxon>Sar</taxon>
        <taxon>Alveolata</taxon>
        <taxon>Apicomplexa</taxon>
        <taxon>Conoidasida</taxon>
        <taxon>Coccidia</taxon>
        <taxon>Eucoccidiorida</taxon>
        <taxon>Eimeriorina</taxon>
        <taxon>Sarcocystidae</taxon>
        <taxon>Toxoplasma</taxon>
    </lineage>
</organism>
<evidence type="ECO:0000256" key="1">
    <source>
        <dbReference type="SAM" id="MobiDB-lite"/>
    </source>
</evidence>
<sequence length="148" mass="16736">MYTYRTFLEYPEVEPGQWRDFQERYFRYLQWEAAKAKHYIPYLVSPEVADFFLSEVACTAVGREDKLSTVVSERSDAYIERQCAPETLSRSSRKDSKLSKTETAETQSAASPVLSAVDRSESSFRLERSGPRVSGSPSSAADHSSEVS</sequence>
<evidence type="ECO:0000313" key="3">
    <source>
        <dbReference type="Proteomes" id="UP000284452"/>
    </source>
</evidence>
<reference evidence="2 3" key="1">
    <citation type="submission" date="2017-10" db="EMBL/GenBank/DDBJ databases">
        <authorList>
            <person name="Sibley D."/>
            <person name="Venepally P."/>
            <person name="Karamycheva S."/>
            <person name="Hadjithomas M."/>
            <person name="Khan A."/>
            <person name="Brunk B."/>
            <person name="Roos D."/>
            <person name="Caler E."/>
            <person name="Lorenzi H."/>
        </authorList>
    </citation>
    <scope>NUCLEOTIDE SEQUENCE [LARGE SCALE GENOMIC DNA]</scope>
    <source>
        <strain evidence="2 3">CAST</strain>
    </source>
</reference>
<dbReference type="VEuPathDB" id="ToxoDB:TGCAST_387520"/>
<dbReference type="Proteomes" id="UP000284452">
    <property type="component" value="Unassembled WGS sequence"/>
</dbReference>
<name>A0A425I5B3_TOXGO</name>
<feature type="compositionally biased region" description="Basic and acidic residues" evidence="1">
    <location>
        <begin position="92"/>
        <end position="103"/>
    </location>
</feature>